<evidence type="ECO:0000313" key="9">
    <source>
        <dbReference type="EMBL" id="TIB96336.1"/>
    </source>
</evidence>
<reference evidence="11 12" key="1">
    <citation type="submission" date="2019-03" db="EMBL/GenBank/DDBJ databases">
        <title>Sequencing 25 genomes of Wallemia mellicola.</title>
        <authorList>
            <person name="Gostincar C."/>
        </authorList>
    </citation>
    <scope>NUCLEOTIDE SEQUENCE [LARGE SCALE GENOMIC DNA]</scope>
    <source>
        <strain evidence="9 12">EXF-1262</strain>
        <strain evidence="10 11">EXF-1277</strain>
        <strain evidence="8 13">EXF-6152</strain>
    </source>
</reference>
<dbReference type="EMBL" id="SPRV01000067">
    <property type="protein sequence ID" value="TIC59175.1"/>
    <property type="molecule type" value="Genomic_DNA"/>
</dbReference>
<dbReference type="CDD" id="cd19120">
    <property type="entry name" value="AKR_AKR3C2-3"/>
    <property type="match status" value="1"/>
</dbReference>
<gene>
    <name evidence="10" type="ORF">E3Q03_03943</name>
    <name evidence="9" type="ORF">E3Q17_03902</name>
    <name evidence="8" type="ORF">E3Q22_03924</name>
</gene>
<keyword evidence="3" id="KW-0560">Oxidoreductase</keyword>
<dbReference type="PANTHER" id="PTHR43827:SF3">
    <property type="entry name" value="NADP-DEPENDENT OXIDOREDUCTASE DOMAIN-CONTAINING PROTEIN"/>
    <property type="match status" value="1"/>
</dbReference>
<feature type="site" description="Lowers pKa of active site Tyr" evidence="6">
    <location>
        <position position="80"/>
    </location>
</feature>
<feature type="binding site" evidence="5">
    <location>
        <position position="112"/>
    </location>
    <ligand>
        <name>substrate</name>
    </ligand>
</feature>
<evidence type="ECO:0000313" key="10">
    <source>
        <dbReference type="EMBL" id="TIC59175.1"/>
    </source>
</evidence>
<evidence type="ECO:0000259" key="7">
    <source>
        <dbReference type="Pfam" id="PF00248"/>
    </source>
</evidence>
<evidence type="ECO:0000256" key="4">
    <source>
        <dbReference type="PIRSR" id="PIRSR000097-1"/>
    </source>
</evidence>
<dbReference type="InterPro" id="IPR044494">
    <property type="entry name" value="AKR3C2/3"/>
</dbReference>
<dbReference type="GO" id="GO:0016616">
    <property type="term" value="F:oxidoreductase activity, acting on the CH-OH group of donors, NAD or NADP as acceptor"/>
    <property type="evidence" value="ECO:0007669"/>
    <property type="project" value="UniProtKB-ARBA"/>
</dbReference>
<comment type="similarity">
    <text evidence="1">Belongs to the aldo/keto reductase family.</text>
</comment>
<dbReference type="AlphaFoldDB" id="A0A4T0S205"/>
<keyword evidence="2" id="KW-0521">NADP</keyword>
<evidence type="ECO:0000256" key="1">
    <source>
        <dbReference type="ARBA" id="ARBA00007905"/>
    </source>
</evidence>
<evidence type="ECO:0000313" key="12">
    <source>
        <dbReference type="Proteomes" id="UP000307169"/>
    </source>
</evidence>
<dbReference type="Proteomes" id="UP000305362">
    <property type="component" value="Unassembled WGS sequence"/>
</dbReference>
<evidence type="ECO:0000256" key="6">
    <source>
        <dbReference type="PIRSR" id="PIRSR000097-3"/>
    </source>
</evidence>
<dbReference type="PROSITE" id="PS00062">
    <property type="entry name" value="ALDOKETO_REDUCTASE_2"/>
    <property type="match status" value="1"/>
</dbReference>
<dbReference type="EMBL" id="SPRC01000060">
    <property type="protein sequence ID" value="TIB75620.1"/>
    <property type="molecule type" value="Genomic_DNA"/>
</dbReference>
<dbReference type="InterPro" id="IPR018170">
    <property type="entry name" value="Aldo/ket_reductase_CS"/>
</dbReference>
<dbReference type="InterPro" id="IPR020471">
    <property type="entry name" value="AKR"/>
</dbReference>
<evidence type="ECO:0000313" key="13">
    <source>
        <dbReference type="Proteomes" id="UP000310685"/>
    </source>
</evidence>
<sequence>MSYFNNFKLNDSAVILSPAYGTGTVLKGRDAAEDVLQAIQTGFRHIDCISSAQFYENEESVGKGIKDSGVPREDLYITTKYAIGDIRETFRNSLLSVRHYLEVGYVDLFLIHSAKYAQPHGLKESWNVLEGLKDSGKIRSIGVSNYRVDDLKQFVDTAKYKPAVNQIEFHPFVYGKAKELLSYCQSKGILVASYGGLSPITKIRHEDFDDLLNKLSQKYNLSHQALLYNWARAHNVMVVTTSSKAERLEEIKSLSGTKLDQEDVEELDRIGEKYHHRYYMSFMDEKE</sequence>
<proteinExistence type="inferred from homology"/>
<accession>A0A4T0S205</accession>
<dbReference type="InterPro" id="IPR036812">
    <property type="entry name" value="NAD(P)_OxRdtase_dom_sf"/>
</dbReference>
<name>A0A4T0S205_9BASI</name>
<dbReference type="OrthoDB" id="416253at2759"/>
<dbReference type="Proteomes" id="UP000310685">
    <property type="component" value="Unassembled WGS sequence"/>
</dbReference>
<evidence type="ECO:0000313" key="8">
    <source>
        <dbReference type="EMBL" id="TIB75620.1"/>
    </source>
</evidence>
<evidence type="ECO:0000256" key="3">
    <source>
        <dbReference type="ARBA" id="ARBA00023002"/>
    </source>
</evidence>
<dbReference type="Pfam" id="PF00248">
    <property type="entry name" value="Aldo_ket_red"/>
    <property type="match status" value="1"/>
</dbReference>
<evidence type="ECO:0000256" key="5">
    <source>
        <dbReference type="PIRSR" id="PIRSR000097-2"/>
    </source>
</evidence>
<dbReference type="PRINTS" id="PR00069">
    <property type="entry name" value="ALDKETRDTASE"/>
</dbReference>
<evidence type="ECO:0000313" key="11">
    <source>
        <dbReference type="Proteomes" id="UP000305362"/>
    </source>
</evidence>
<dbReference type="Proteomes" id="UP000307169">
    <property type="component" value="Unassembled WGS sequence"/>
</dbReference>
<feature type="domain" description="NADP-dependent oxidoreductase" evidence="7">
    <location>
        <begin position="27"/>
        <end position="271"/>
    </location>
</feature>
<comment type="caution">
    <text evidence="9">The sequence shown here is derived from an EMBL/GenBank/DDBJ whole genome shotgun (WGS) entry which is preliminary data.</text>
</comment>
<dbReference type="EMBL" id="SPRH01000066">
    <property type="protein sequence ID" value="TIB96336.1"/>
    <property type="molecule type" value="Genomic_DNA"/>
</dbReference>
<evidence type="ECO:0000256" key="2">
    <source>
        <dbReference type="ARBA" id="ARBA00022857"/>
    </source>
</evidence>
<dbReference type="SUPFAM" id="SSF51430">
    <property type="entry name" value="NAD(P)-linked oxidoreductase"/>
    <property type="match status" value="1"/>
</dbReference>
<dbReference type="GO" id="GO:0016652">
    <property type="term" value="F:oxidoreductase activity, acting on NAD(P)H as acceptor"/>
    <property type="evidence" value="ECO:0007669"/>
    <property type="project" value="InterPro"/>
</dbReference>
<dbReference type="InterPro" id="IPR023210">
    <property type="entry name" value="NADP_OxRdtase_dom"/>
</dbReference>
<protein>
    <submittedName>
        <fullName evidence="9">NADH/NADPH dependent indole-3-acetaldehyde reductase AKR3C2</fullName>
    </submittedName>
</protein>
<dbReference type="PIRSF" id="PIRSF000097">
    <property type="entry name" value="AKR"/>
    <property type="match status" value="1"/>
</dbReference>
<dbReference type="PANTHER" id="PTHR43827">
    <property type="entry name" value="2,5-DIKETO-D-GLUCONIC ACID REDUCTASE"/>
    <property type="match status" value="1"/>
</dbReference>
<organism evidence="9 12">
    <name type="scientific">Wallemia mellicola</name>
    <dbReference type="NCBI Taxonomy" id="1708541"/>
    <lineage>
        <taxon>Eukaryota</taxon>
        <taxon>Fungi</taxon>
        <taxon>Dikarya</taxon>
        <taxon>Basidiomycota</taxon>
        <taxon>Wallemiomycotina</taxon>
        <taxon>Wallemiomycetes</taxon>
        <taxon>Wallemiales</taxon>
        <taxon>Wallemiaceae</taxon>
        <taxon>Wallemia</taxon>
    </lineage>
</organism>
<feature type="active site" description="Proton donor" evidence="4">
    <location>
        <position position="55"/>
    </location>
</feature>
<dbReference type="Gene3D" id="3.20.20.100">
    <property type="entry name" value="NADP-dependent oxidoreductase domain"/>
    <property type="match status" value="1"/>
</dbReference>